<sequence length="694" mass="78345">MRIVSLFILFLLSAGNARPSDLFFSPGRIVWLTLFVYLAASLAYRWTRAPARTAAMKWEGAALSLLSVNAVVQQTGGVHSYFLYLYPVVLLIASFQFSFFRSMILVSGIFFLEGVSLSAAPPADPLSQWMVFFPLALIVIPLTVKWGLRAFYREREMLMKKLKNKKMEAAVPLPDMKQRPELARLSKEEEKDEAQMLAKRMEAHLEHLLGLILASRMQAHRAVFLSYDREGELLWVRAARGRQSPLGIDLQRTIPLGEGILGWIAKERRAVAVADLPDQKEPLDYDDGSVVPHSLLAVPVLDQDLFEGLLCVDSLADHAFSIQDEEVLQGVAREIVTVLTYYREQQRMSQRTRVYSALLEISKSLGSRLDLDHRLEITADSAKEIIDYDRCFIFLVEPGERRLTVKAVKGYDPAVVDYNFALTNGLLSIIVKNRQVLLFSQLPSQRAKHKIFPDGCKISVDCRSFLGLPLIIEDRAMGVVLFLSEKENAFTTYDRHVLSILCNHVAISIAEAQAHAQVERLAITDGLTGVYNHRRFQERLQEEFVRNARHPEPFSILMIDIDFFKKINDTFGHPAGDAVLKVIAKLLAKMVRKLDVVARYGGEEFVVLLLKTDSMQAWQMAERIRKTIESAPIDWQGQKIEITVSIGVASQPADAAQREELIACADKALYSSKRAGRNRSTLFKDLTQDMYEVG</sequence>
<dbReference type="InterPro" id="IPR043128">
    <property type="entry name" value="Rev_trsase/Diguanyl_cyclase"/>
</dbReference>
<dbReference type="Gene3D" id="3.30.70.270">
    <property type="match status" value="1"/>
</dbReference>
<comment type="catalytic activity">
    <reaction evidence="2">
        <text>2 GTP = 3',3'-c-di-GMP + 2 diphosphate</text>
        <dbReference type="Rhea" id="RHEA:24898"/>
        <dbReference type="ChEBI" id="CHEBI:33019"/>
        <dbReference type="ChEBI" id="CHEBI:37565"/>
        <dbReference type="ChEBI" id="CHEBI:58805"/>
        <dbReference type="EC" id="2.7.7.65"/>
    </reaction>
</comment>
<dbReference type="SMART" id="SM00267">
    <property type="entry name" value="GGDEF"/>
    <property type="match status" value="1"/>
</dbReference>
<keyword evidence="6" id="KW-1185">Reference proteome</keyword>
<dbReference type="EMBL" id="VTOW01000002">
    <property type="protein sequence ID" value="NKE71415.1"/>
    <property type="molecule type" value="Genomic_DNA"/>
</dbReference>
<feature type="transmembrane region" description="Helical" evidence="3">
    <location>
        <begin position="131"/>
        <end position="152"/>
    </location>
</feature>
<dbReference type="InterPro" id="IPR050469">
    <property type="entry name" value="Diguanylate_Cyclase"/>
</dbReference>
<evidence type="ECO:0000256" key="2">
    <source>
        <dbReference type="ARBA" id="ARBA00034247"/>
    </source>
</evidence>
<comment type="caution">
    <text evidence="5">The sequence shown here is derived from an EMBL/GenBank/DDBJ whole genome shotgun (WGS) entry which is preliminary data.</text>
</comment>
<feature type="domain" description="GGDEF" evidence="4">
    <location>
        <begin position="552"/>
        <end position="685"/>
    </location>
</feature>
<dbReference type="Proteomes" id="UP000534783">
    <property type="component" value="Unassembled WGS sequence"/>
</dbReference>
<dbReference type="GO" id="GO:1902201">
    <property type="term" value="P:negative regulation of bacterial-type flagellum-dependent cell motility"/>
    <property type="evidence" value="ECO:0007669"/>
    <property type="project" value="TreeGrafter"/>
</dbReference>
<dbReference type="InterPro" id="IPR029016">
    <property type="entry name" value="GAF-like_dom_sf"/>
</dbReference>
<reference evidence="5 6" key="1">
    <citation type="journal article" date="2020" name="Nature">
        <title>Bacterial chemolithoautotrophy via manganese oxidation.</title>
        <authorList>
            <person name="Yu H."/>
            <person name="Leadbetter J.R."/>
        </authorList>
    </citation>
    <scope>NUCLEOTIDE SEQUENCE [LARGE SCALE GENOMIC DNA]</scope>
    <source>
        <strain evidence="5 6">Mn-1</strain>
    </source>
</reference>
<dbReference type="PROSITE" id="PS50887">
    <property type="entry name" value="GGDEF"/>
    <property type="match status" value="1"/>
</dbReference>
<organism evidence="5 6">
    <name type="scientific">Candidatus Manganitrophus noduliformans</name>
    <dbReference type="NCBI Taxonomy" id="2606439"/>
    <lineage>
        <taxon>Bacteria</taxon>
        <taxon>Pseudomonadati</taxon>
        <taxon>Nitrospirota</taxon>
        <taxon>Nitrospiria</taxon>
        <taxon>Candidatus Troglogloeales</taxon>
        <taxon>Candidatus Manganitrophaceae</taxon>
        <taxon>Candidatus Manganitrophus</taxon>
    </lineage>
</organism>
<dbReference type="CDD" id="cd01949">
    <property type="entry name" value="GGDEF"/>
    <property type="match status" value="1"/>
</dbReference>
<dbReference type="SUPFAM" id="SSF55781">
    <property type="entry name" value="GAF domain-like"/>
    <property type="match status" value="2"/>
</dbReference>
<dbReference type="SMART" id="SM00065">
    <property type="entry name" value="GAF"/>
    <property type="match status" value="2"/>
</dbReference>
<feature type="transmembrane region" description="Helical" evidence="3">
    <location>
        <begin position="29"/>
        <end position="47"/>
    </location>
</feature>
<dbReference type="PANTHER" id="PTHR45138:SF9">
    <property type="entry name" value="DIGUANYLATE CYCLASE DGCM-RELATED"/>
    <property type="match status" value="1"/>
</dbReference>
<dbReference type="AlphaFoldDB" id="A0A7X6DQD1"/>
<dbReference type="Gene3D" id="3.30.450.40">
    <property type="match status" value="2"/>
</dbReference>
<evidence type="ECO:0000256" key="3">
    <source>
        <dbReference type="SAM" id="Phobius"/>
    </source>
</evidence>
<dbReference type="Pfam" id="PF13185">
    <property type="entry name" value="GAF_2"/>
    <property type="match status" value="2"/>
</dbReference>
<dbReference type="FunFam" id="3.30.70.270:FF:000001">
    <property type="entry name" value="Diguanylate cyclase domain protein"/>
    <property type="match status" value="1"/>
</dbReference>
<keyword evidence="3" id="KW-1133">Transmembrane helix</keyword>
<gene>
    <name evidence="5" type="ORF">MNODULE_11755</name>
</gene>
<dbReference type="InterPro" id="IPR029787">
    <property type="entry name" value="Nucleotide_cyclase"/>
</dbReference>
<dbReference type="EC" id="2.7.7.65" evidence="1"/>
<keyword evidence="3" id="KW-0812">Transmembrane</keyword>
<dbReference type="RefSeq" id="WP_168060030.1">
    <property type="nucleotide sequence ID" value="NZ_VTOW01000002.1"/>
</dbReference>
<keyword evidence="3" id="KW-0472">Membrane</keyword>
<dbReference type="GO" id="GO:0043709">
    <property type="term" value="P:cell adhesion involved in single-species biofilm formation"/>
    <property type="evidence" value="ECO:0007669"/>
    <property type="project" value="TreeGrafter"/>
</dbReference>
<evidence type="ECO:0000313" key="6">
    <source>
        <dbReference type="Proteomes" id="UP000534783"/>
    </source>
</evidence>
<accession>A0A7X6DQD1</accession>
<dbReference type="PANTHER" id="PTHR45138">
    <property type="entry name" value="REGULATORY COMPONENTS OF SENSORY TRANSDUCTION SYSTEM"/>
    <property type="match status" value="1"/>
</dbReference>
<feature type="transmembrane region" description="Helical" evidence="3">
    <location>
        <begin position="83"/>
        <end position="111"/>
    </location>
</feature>
<name>A0A7X6DQD1_9BACT</name>
<dbReference type="SUPFAM" id="SSF55073">
    <property type="entry name" value="Nucleotide cyclase"/>
    <property type="match status" value="1"/>
</dbReference>
<evidence type="ECO:0000313" key="5">
    <source>
        <dbReference type="EMBL" id="NKE71415.1"/>
    </source>
</evidence>
<evidence type="ECO:0000259" key="4">
    <source>
        <dbReference type="PROSITE" id="PS50887"/>
    </source>
</evidence>
<protein>
    <recommendedName>
        <fullName evidence="1">diguanylate cyclase</fullName>
        <ecNumber evidence="1">2.7.7.65</ecNumber>
    </recommendedName>
</protein>
<dbReference type="InterPro" id="IPR000160">
    <property type="entry name" value="GGDEF_dom"/>
</dbReference>
<dbReference type="Pfam" id="PF00990">
    <property type="entry name" value="GGDEF"/>
    <property type="match status" value="1"/>
</dbReference>
<dbReference type="GO" id="GO:0005886">
    <property type="term" value="C:plasma membrane"/>
    <property type="evidence" value="ECO:0007669"/>
    <property type="project" value="TreeGrafter"/>
</dbReference>
<proteinExistence type="predicted"/>
<dbReference type="InterPro" id="IPR003018">
    <property type="entry name" value="GAF"/>
</dbReference>
<dbReference type="NCBIfam" id="TIGR00254">
    <property type="entry name" value="GGDEF"/>
    <property type="match status" value="1"/>
</dbReference>
<evidence type="ECO:0000256" key="1">
    <source>
        <dbReference type="ARBA" id="ARBA00012528"/>
    </source>
</evidence>
<dbReference type="GO" id="GO:0052621">
    <property type="term" value="F:diguanylate cyclase activity"/>
    <property type="evidence" value="ECO:0007669"/>
    <property type="project" value="UniProtKB-EC"/>
</dbReference>